<dbReference type="NCBIfam" id="TIGR03760">
    <property type="entry name" value="ICE_TraI_Pfluor"/>
    <property type="match status" value="1"/>
</dbReference>
<dbReference type="InterPro" id="IPR022391">
    <property type="entry name" value="ICE_relaxase_PFGI-1"/>
</dbReference>
<accession>A0ABV0G0Y0</accession>
<dbReference type="Gene3D" id="2.40.10.200">
    <property type="entry name" value="STY4665 C-terminal domain-like"/>
    <property type="match status" value="1"/>
</dbReference>
<dbReference type="InterPro" id="IPR036388">
    <property type="entry name" value="WH-like_DNA-bd_sf"/>
</dbReference>
<dbReference type="Gene3D" id="1.10.3210.40">
    <property type="match status" value="1"/>
</dbReference>
<dbReference type="Proteomes" id="UP001495147">
    <property type="component" value="Unassembled WGS sequence"/>
</dbReference>
<dbReference type="InterPro" id="IPR036390">
    <property type="entry name" value="WH_DNA-bd_sf"/>
</dbReference>
<evidence type="ECO:0000313" key="5">
    <source>
        <dbReference type="Proteomes" id="UP001495147"/>
    </source>
</evidence>
<feature type="compositionally biased region" description="Low complexity" evidence="1">
    <location>
        <begin position="386"/>
        <end position="395"/>
    </location>
</feature>
<reference evidence="4 5" key="1">
    <citation type="submission" date="2024-05" db="EMBL/GenBank/DDBJ databases">
        <title>Roseateles sp. DJS-2-20 16S ribosomal RNA gene Genome sequencing and assembly.</title>
        <authorList>
            <person name="Woo H."/>
        </authorList>
    </citation>
    <scope>NUCLEOTIDE SEQUENCE [LARGE SCALE GENOMIC DNA]</scope>
    <source>
        <strain evidence="4 5">DJS-2-20</strain>
    </source>
</reference>
<feature type="compositionally biased region" description="Pro residues" evidence="1">
    <location>
        <begin position="447"/>
        <end position="461"/>
    </location>
</feature>
<protein>
    <submittedName>
        <fullName evidence="4">MobH family relaxase</fullName>
    </submittedName>
</protein>
<dbReference type="SUPFAM" id="SSF46785">
    <property type="entry name" value="Winged helix' DNA-binding domain"/>
    <property type="match status" value="1"/>
</dbReference>
<proteinExistence type="predicted"/>
<dbReference type="Gene3D" id="1.10.10.10">
    <property type="entry name" value="Winged helix-like DNA-binding domain superfamily/Winged helix DNA-binding domain"/>
    <property type="match status" value="1"/>
</dbReference>
<dbReference type="InterPro" id="IPR011119">
    <property type="entry name" value="Unchr_helicase_relaxase_TraI"/>
</dbReference>
<evidence type="ECO:0000259" key="2">
    <source>
        <dbReference type="Pfam" id="PF07514"/>
    </source>
</evidence>
<dbReference type="RefSeq" id="WP_347704219.1">
    <property type="nucleotide sequence ID" value="NZ_JBDPZD010000002.1"/>
</dbReference>
<dbReference type="NCBIfam" id="NF041494">
    <property type="entry name" value="MobH"/>
    <property type="match status" value="1"/>
</dbReference>
<evidence type="ECO:0000259" key="3">
    <source>
        <dbReference type="Pfam" id="PF07515"/>
    </source>
</evidence>
<name>A0ABV0G0Y0_9BURK</name>
<sequence>MLSLFRKRMLPASGAPSTPSIETPKGLTRPESAASLLATPRRQKLLEHIWQRTSLSRRQFATLYLAPLERYAELVQQFPASESHHHAYPGGMLDHGLEIVAYALKLRQSYLLPAGVTPEAQAAQAEAWTAGTAYAALLHDIGKIAVDLHVEHADGSVWHPWHGPLRKPYRFRYRKEREYRLHSAATGLLYARLLDRDIFDWLSGYPDLWTALLYVLAGQYEHAGTLGELVVQADQASVAQELGGDPSKALAAPKHALQRKLLDGLRYLLKEEFKLNQPQASDGWLTQDALWLVSKTVSDKLRAHLLSQGIDGIPSSNTAVFNVLQDHGIVQPTPDGKAIWKAAVTSDAGWSHAFTFLKLSPAMIWDAADRPAPFAGRVQVEEEQAEPTPQAPAVADGPRAEGIEAAPASTPPMACATTDTGVAALLDLLGDTAPPTAPEIPSCPVAEPEPAPLTVPPPQMSPAPSQDRAEPSGAHFMTWLRQSIQTRKLIINDAKALVHTVAGTAYLVSPGVFQRYAQEYLQVAALAKQEELEGWQWVQKRFEKLGQHRKQPSGLNIWTCEVTGPRKSRRLHGYLLASPDTLFQETPPDNPYLRLLNEAAKREDSALGGKDADQA</sequence>
<evidence type="ECO:0000256" key="1">
    <source>
        <dbReference type="SAM" id="MobiDB-lite"/>
    </source>
</evidence>
<dbReference type="EMBL" id="JBDPZD010000002">
    <property type="protein sequence ID" value="MEO3691394.1"/>
    <property type="molecule type" value="Genomic_DNA"/>
</dbReference>
<gene>
    <name evidence="4" type="primary">mobH</name>
    <name evidence="4" type="ORF">ABDJ85_07925</name>
</gene>
<feature type="domain" description="Putative conjugal transfer nickase/helicase TraI C-terminal" evidence="3">
    <location>
        <begin position="472"/>
        <end position="594"/>
    </location>
</feature>
<comment type="caution">
    <text evidence="4">The sequence shown here is derived from an EMBL/GenBank/DDBJ whole genome shotgun (WGS) entry which is preliminary data.</text>
</comment>
<dbReference type="InterPro" id="IPR011093">
    <property type="entry name" value="TraI_2_C"/>
</dbReference>
<evidence type="ECO:0000313" key="4">
    <source>
        <dbReference type="EMBL" id="MEO3691394.1"/>
    </source>
</evidence>
<dbReference type="Pfam" id="PF07514">
    <property type="entry name" value="TraI_2"/>
    <property type="match status" value="1"/>
</dbReference>
<feature type="domain" description="Uncharacterised" evidence="2">
    <location>
        <begin position="26"/>
        <end position="339"/>
    </location>
</feature>
<feature type="region of interest" description="Disordered" evidence="1">
    <location>
        <begin position="436"/>
        <end position="471"/>
    </location>
</feature>
<keyword evidence="5" id="KW-1185">Reference proteome</keyword>
<feature type="region of interest" description="Disordered" evidence="1">
    <location>
        <begin position="1"/>
        <end position="30"/>
    </location>
</feature>
<organism evidence="4 5">
    <name type="scientific">Roseateles paludis</name>
    <dbReference type="NCBI Taxonomy" id="3145238"/>
    <lineage>
        <taxon>Bacteria</taxon>
        <taxon>Pseudomonadati</taxon>
        <taxon>Pseudomonadota</taxon>
        <taxon>Betaproteobacteria</taxon>
        <taxon>Burkholderiales</taxon>
        <taxon>Sphaerotilaceae</taxon>
        <taxon>Roseateles</taxon>
    </lineage>
</organism>
<feature type="region of interest" description="Disordered" evidence="1">
    <location>
        <begin position="379"/>
        <end position="398"/>
    </location>
</feature>
<dbReference type="Pfam" id="PF07515">
    <property type="entry name" value="TraI_2_C"/>
    <property type="match status" value="1"/>
</dbReference>